<gene>
    <name evidence="9" type="ORF">LZ519_07920</name>
</gene>
<dbReference type="SUPFAM" id="SSF56935">
    <property type="entry name" value="Porins"/>
    <property type="match status" value="1"/>
</dbReference>
<dbReference type="Pfam" id="PF00593">
    <property type="entry name" value="TonB_dep_Rec_b-barrel"/>
    <property type="match status" value="1"/>
</dbReference>
<dbReference type="Proteomes" id="UP001165343">
    <property type="component" value="Unassembled WGS sequence"/>
</dbReference>
<evidence type="ECO:0000256" key="6">
    <source>
        <dbReference type="ARBA" id="ARBA00023136"/>
    </source>
</evidence>
<comment type="caution">
    <text evidence="9">The sequence shown here is derived from an EMBL/GenBank/DDBJ whole genome shotgun (WGS) entry which is preliminary data.</text>
</comment>
<evidence type="ECO:0000256" key="5">
    <source>
        <dbReference type="ARBA" id="ARBA00023077"/>
    </source>
</evidence>
<dbReference type="InterPro" id="IPR036942">
    <property type="entry name" value="Beta-barrel_TonB_sf"/>
</dbReference>
<comment type="subcellular location">
    <subcellularLocation>
        <location evidence="1">Cell outer membrane</location>
        <topology evidence="1">Multi-pass membrane protein</topology>
    </subcellularLocation>
</comment>
<protein>
    <submittedName>
        <fullName evidence="9">TonB-dependent receptor</fullName>
    </submittedName>
</protein>
<keyword evidence="10" id="KW-1185">Reference proteome</keyword>
<evidence type="ECO:0000256" key="3">
    <source>
        <dbReference type="ARBA" id="ARBA00022452"/>
    </source>
</evidence>
<keyword evidence="7" id="KW-0998">Cell outer membrane</keyword>
<name>A0ABT0RG34_9SPHN</name>
<dbReference type="PANTHER" id="PTHR30069:SF40">
    <property type="entry name" value="TONB-DEPENDENT RECEPTOR NMB0964-RELATED"/>
    <property type="match status" value="1"/>
</dbReference>
<keyword evidence="3" id="KW-1134">Transmembrane beta strand</keyword>
<feature type="domain" description="TonB-dependent receptor-like beta-barrel" evidence="8">
    <location>
        <begin position="51"/>
        <end position="394"/>
    </location>
</feature>
<keyword evidence="4" id="KW-0812">Transmembrane</keyword>
<organism evidence="9 10">
    <name type="scientific">Sphingomonas anseongensis</name>
    <dbReference type="NCBI Taxonomy" id="2908207"/>
    <lineage>
        <taxon>Bacteria</taxon>
        <taxon>Pseudomonadati</taxon>
        <taxon>Pseudomonadota</taxon>
        <taxon>Alphaproteobacteria</taxon>
        <taxon>Sphingomonadales</taxon>
        <taxon>Sphingomonadaceae</taxon>
        <taxon>Sphingomonas</taxon>
    </lineage>
</organism>
<evidence type="ECO:0000256" key="2">
    <source>
        <dbReference type="ARBA" id="ARBA00022448"/>
    </source>
</evidence>
<keyword evidence="6" id="KW-0472">Membrane</keyword>
<keyword evidence="5" id="KW-0798">TonB box</keyword>
<dbReference type="Gene3D" id="2.40.170.20">
    <property type="entry name" value="TonB-dependent receptor, beta-barrel domain"/>
    <property type="match status" value="1"/>
</dbReference>
<dbReference type="InterPro" id="IPR039426">
    <property type="entry name" value="TonB-dep_rcpt-like"/>
</dbReference>
<proteinExistence type="predicted"/>
<evidence type="ECO:0000313" key="10">
    <source>
        <dbReference type="Proteomes" id="UP001165343"/>
    </source>
</evidence>
<sequence>MPIRFSLDPSIEPEVPTIDAHQDRVDARVNVPIGGFFNAFEFRGGASKYRHNEIEEDGEIGSRFFSNGQEMRADLVQSARGGWGGTTGVQFLHQDARIRGDEKYLPDSDNRQFGLFTLQSIVRGPIRFEAGARIEFSRLEADEDEVIAEIGEELEGEMEDVPEIGEEPISRSFTAVSLSAGANYEIAPGWRAGLSLAHSERAPSIDEMFSLGPHGGSQQFLIGNPDLSKERSNSIELSVHRTNGPLHVQGSVYYSRFGSFIYQAPTDEMEDRLPVYEYRQGKADYYGFELESDAKFGNAFGVDWGGELVTDAVRAKIRGFGDAPLIPPFRVLGALTGSRGQIDGRLEVEHAFGQHRTAPNETPTPGFTLVNASVDWHPFAANPELSLSLQANNLFDVDARRSTSVLKDFAPLAGRDIRLTARMKF</sequence>
<evidence type="ECO:0000256" key="7">
    <source>
        <dbReference type="ARBA" id="ARBA00023237"/>
    </source>
</evidence>
<dbReference type="EMBL" id="JAMGBC010000001">
    <property type="protein sequence ID" value="MCL6679233.1"/>
    <property type="molecule type" value="Genomic_DNA"/>
</dbReference>
<evidence type="ECO:0000313" key="9">
    <source>
        <dbReference type="EMBL" id="MCL6679233.1"/>
    </source>
</evidence>
<dbReference type="InterPro" id="IPR000531">
    <property type="entry name" value="Beta-barrel_TonB"/>
</dbReference>
<evidence type="ECO:0000259" key="8">
    <source>
        <dbReference type="Pfam" id="PF00593"/>
    </source>
</evidence>
<keyword evidence="9" id="KW-0675">Receptor</keyword>
<accession>A0ABT0RG34</accession>
<dbReference type="PANTHER" id="PTHR30069">
    <property type="entry name" value="TONB-DEPENDENT OUTER MEMBRANE RECEPTOR"/>
    <property type="match status" value="1"/>
</dbReference>
<evidence type="ECO:0000256" key="1">
    <source>
        <dbReference type="ARBA" id="ARBA00004571"/>
    </source>
</evidence>
<evidence type="ECO:0000256" key="4">
    <source>
        <dbReference type="ARBA" id="ARBA00022692"/>
    </source>
</evidence>
<keyword evidence="2" id="KW-0813">Transport</keyword>
<reference evidence="9" key="1">
    <citation type="submission" date="2022-05" db="EMBL/GenBank/DDBJ databases">
        <authorList>
            <person name="Jo J.-H."/>
            <person name="Im W.-T."/>
        </authorList>
    </citation>
    <scope>NUCLEOTIDE SEQUENCE</scope>
    <source>
        <strain evidence="9">RG327</strain>
    </source>
</reference>